<feature type="compositionally biased region" description="Basic residues" evidence="1">
    <location>
        <begin position="14"/>
        <end position="23"/>
    </location>
</feature>
<protein>
    <submittedName>
        <fullName evidence="2">Uncharacterized protein</fullName>
    </submittedName>
</protein>
<feature type="non-terminal residue" evidence="2">
    <location>
        <position position="1"/>
    </location>
</feature>
<organism evidence="2 3">
    <name type="scientific">Actinobacillus pleuropneumoniae</name>
    <name type="common">Haemophilus pleuropneumoniae</name>
    <dbReference type="NCBI Taxonomy" id="715"/>
    <lineage>
        <taxon>Bacteria</taxon>
        <taxon>Pseudomonadati</taxon>
        <taxon>Pseudomonadota</taxon>
        <taxon>Gammaproteobacteria</taxon>
        <taxon>Pasteurellales</taxon>
        <taxon>Pasteurellaceae</taxon>
        <taxon>Actinobacillus</taxon>
    </lineage>
</organism>
<accession>A0A9Q4H8K1</accession>
<evidence type="ECO:0000256" key="1">
    <source>
        <dbReference type="SAM" id="MobiDB-lite"/>
    </source>
</evidence>
<comment type="caution">
    <text evidence="2">The sequence shown here is derived from an EMBL/GenBank/DDBJ whole genome shotgun (WGS) entry which is preliminary data.</text>
</comment>
<name>A0A9Q4H8K1_ACTPL</name>
<feature type="compositionally biased region" description="Basic residues" evidence="1">
    <location>
        <begin position="56"/>
        <end position="65"/>
    </location>
</feature>
<dbReference type="Proteomes" id="UP001077788">
    <property type="component" value="Unassembled WGS sequence"/>
</dbReference>
<reference evidence="2" key="2">
    <citation type="submission" date="2022-12" db="EMBL/GenBank/DDBJ databases">
        <authorList>
            <person name="Kardos G."/>
            <person name="Sarkozi R."/>
            <person name="Laczko L."/>
            <person name="Marton S."/>
            <person name="Makrai L."/>
            <person name="Banyai K."/>
            <person name="Fodor L."/>
        </authorList>
    </citation>
    <scope>NUCLEOTIDE SEQUENCE</scope>
    <source>
        <strain evidence="2">84/14</strain>
    </source>
</reference>
<feature type="region of interest" description="Disordered" evidence="1">
    <location>
        <begin position="1"/>
        <end position="71"/>
    </location>
</feature>
<sequence length="71" mass="8300">PGTDASFTFEAQCHKKKTRRRKTMAPTPVVETSVRRCTRGSVKRDGFKPVFQELQHHHKKKKPRNKPIEED</sequence>
<evidence type="ECO:0000313" key="3">
    <source>
        <dbReference type="Proteomes" id="UP001077788"/>
    </source>
</evidence>
<dbReference type="AlphaFoldDB" id="A0A9Q4H8K1"/>
<evidence type="ECO:0000313" key="2">
    <source>
        <dbReference type="EMBL" id="MCY6524823.1"/>
    </source>
</evidence>
<dbReference type="EMBL" id="JAPQFC010000320">
    <property type="protein sequence ID" value="MCY6524823.1"/>
    <property type="molecule type" value="Genomic_DNA"/>
</dbReference>
<proteinExistence type="predicted"/>
<gene>
    <name evidence="2" type="ORF">OYG11_11480</name>
</gene>
<reference evidence="2" key="1">
    <citation type="journal article" date="2021" name="Vet Sci">
        <title>O-Serogroups and Pathovirotypes of Escherichia coli Isolated from Post-Weaning Piglets Showing Diarrhoea and/or Oedema in South Korea.</title>
        <authorList>
            <person name="Byun J.W."/>
            <person name="Moon B.Y."/>
            <person name="Do K.H."/>
            <person name="Lee K."/>
            <person name="Lee H.Y."/>
            <person name="Kim W.I."/>
            <person name="So B."/>
            <person name="Lee W.K."/>
        </authorList>
    </citation>
    <scope>NUCLEOTIDE SEQUENCE</scope>
    <source>
        <strain evidence="2">84/14</strain>
    </source>
</reference>